<evidence type="ECO:0000313" key="3">
    <source>
        <dbReference type="Proteomes" id="UP001408789"/>
    </source>
</evidence>
<name>A0AAP0CQJ7_9ASTR</name>
<protein>
    <recommendedName>
        <fullName evidence="1">Endonuclease/exonuclease/phosphatase domain-containing protein</fullName>
    </recommendedName>
</protein>
<dbReference type="EMBL" id="JBCNJP010000023">
    <property type="protein sequence ID" value="KAK9058535.1"/>
    <property type="molecule type" value="Genomic_DNA"/>
</dbReference>
<feature type="domain" description="Endonuclease/exonuclease/phosphatase" evidence="1">
    <location>
        <begin position="31"/>
        <end position="223"/>
    </location>
</feature>
<sequence length="296" mass="33608">MNVLSINLCGAGGPEKMEWIKRLKRQHNIMFIAIQETQIQISSNLKPTCFWGQTNCDFDFMDAHGRSGGLLCLWDPGKFSKSSVCKNRNFLQICGKITGHDEPVTITNIYGPQDPSAKRSLWRHLESTIDPSTPHLLIGDFNAVRHPSDRLNSDFCQSEANQFNSFIQRVGLKEFSLGGRRYTYMSKSGDKFSRIDRAFATPSLMRIWSDFDLLALPRECSDHCYLLLRSNNCDFGATPFRFFSSWFNEAGYTEVVQKALNLPTDLPPGAKPDKVLAVKLKKVKELLRAWSKSARN</sequence>
<accession>A0AAP0CQJ7</accession>
<keyword evidence="3" id="KW-1185">Reference proteome</keyword>
<dbReference type="PANTHER" id="PTHR33710:SF64">
    <property type="entry name" value="ENDONUCLEASE_EXONUCLEASE_PHOSPHATASE DOMAIN-CONTAINING PROTEIN"/>
    <property type="match status" value="1"/>
</dbReference>
<comment type="caution">
    <text evidence="2">The sequence shown here is derived from an EMBL/GenBank/DDBJ whole genome shotgun (WGS) entry which is preliminary data.</text>
</comment>
<dbReference type="Gene3D" id="3.60.10.10">
    <property type="entry name" value="Endonuclease/exonuclease/phosphatase"/>
    <property type="match status" value="1"/>
</dbReference>
<evidence type="ECO:0000313" key="2">
    <source>
        <dbReference type="EMBL" id="KAK9058535.1"/>
    </source>
</evidence>
<proteinExistence type="predicted"/>
<gene>
    <name evidence="2" type="ORF">SSX86_023377</name>
</gene>
<dbReference type="AlphaFoldDB" id="A0AAP0CQJ7"/>
<dbReference type="SUPFAM" id="SSF56219">
    <property type="entry name" value="DNase I-like"/>
    <property type="match status" value="1"/>
</dbReference>
<dbReference type="GO" id="GO:0003824">
    <property type="term" value="F:catalytic activity"/>
    <property type="evidence" value="ECO:0007669"/>
    <property type="project" value="InterPro"/>
</dbReference>
<evidence type="ECO:0000259" key="1">
    <source>
        <dbReference type="Pfam" id="PF03372"/>
    </source>
</evidence>
<dbReference type="InterPro" id="IPR036691">
    <property type="entry name" value="Endo/exonu/phosph_ase_sf"/>
</dbReference>
<reference evidence="2 3" key="1">
    <citation type="submission" date="2024-04" db="EMBL/GenBank/DDBJ databases">
        <title>The reference genome of an endangered Asteraceae, Deinandra increscens subsp. villosa, native to the Central Coast of California.</title>
        <authorList>
            <person name="Guilliams M."/>
            <person name="Hasenstab-Lehman K."/>
            <person name="Meyer R."/>
            <person name="Mcevoy S."/>
        </authorList>
    </citation>
    <scope>NUCLEOTIDE SEQUENCE [LARGE SCALE GENOMIC DNA]</scope>
    <source>
        <tissue evidence="2">Leaf</tissue>
    </source>
</reference>
<dbReference type="PANTHER" id="PTHR33710">
    <property type="entry name" value="BNAC02G09200D PROTEIN"/>
    <property type="match status" value="1"/>
</dbReference>
<dbReference type="Pfam" id="PF03372">
    <property type="entry name" value="Exo_endo_phos"/>
    <property type="match status" value="1"/>
</dbReference>
<organism evidence="2 3">
    <name type="scientific">Deinandra increscens subsp. villosa</name>
    <dbReference type="NCBI Taxonomy" id="3103831"/>
    <lineage>
        <taxon>Eukaryota</taxon>
        <taxon>Viridiplantae</taxon>
        <taxon>Streptophyta</taxon>
        <taxon>Embryophyta</taxon>
        <taxon>Tracheophyta</taxon>
        <taxon>Spermatophyta</taxon>
        <taxon>Magnoliopsida</taxon>
        <taxon>eudicotyledons</taxon>
        <taxon>Gunneridae</taxon>
        <taxon>Pentapetalae</taxon>
        <taxon>asterids</taxon>
        <taxon>campanulids</taxon>
        <taxon>Asterales</taxon>
        <taxon>Asteraceae</taxon>
        <taxon>Asteroideae</taxon>
        <taxon>Heliantheae alliance</taxon>
        <taxon>Madieae</taxon>
        <taxon>Madiinae</taxon>
        <taxon>Deinandra</taxon>
    </lineage>
</organism>
<dbReference type="Proteomes" id="UP001408789">
    <property type="component" value="Unassembled WGS sequence"/>
</dbReference>
<dbReference type="InterPro" id="IPR005135">
    <property type="entry name" value="Endo/exonuclease/phosphatase"/>
</dbReference>